<comment type="similarity">
    <text evidence="1">Belongs to the recoverin family.</text>
</comment>
<evidence type="ECO:0000259" key="8">
    <source>
        <dbReference type="PROSITE" id="PS50222"/>
    </source>
</evidence>
<dbReference type="InterPro" id="IPR028846">
    <property type="entry name" value="Recoverin"/>
</dbReference>
<dbReference type="PRINTS" id="PR00450">
    <property type="entry name" value="RECOVERIN"/>
</dbReference>
<evidence type="ECO:0000256" key="7">
    <source>
        <dbReference type="ARBA" id="ARBA00071944"/>
    </source>
</evidence>
<reference evidence="9 10" key="1">
    <citation type="journal article" date="2015" name="Genome Biol. Evol.">
        <title>Phylogenomic analyses indicate that early fungi evolved digesting cell walls of algal ancestors of land plants.</title>
        <authorList>
            <person name="Chang Y."/>
            <person name="Wang S."/>
            <person name="Sekimoto S."/>
            <person name="Aerts A.L."/>
            <person name="Choi C."/>
            <person name="Clum A."/>
            <person name="LaButti K.M."/>
            <person name="Lindquist E.A."/>
            <person name="Yee Ngan C."/>
            <person name="Ohm R.A."/>
            <person name="Salamov A.A."/>
            <person name="Grigoriev I.V."/>
            <person name="Spatafora J.W."/>
            <person name="Berbee M.L."/>
        </authorList>
    </citation>
    <scope>NUCLEOTIDE SEQUENCE [LARGE SCALE GENOMIC DNA]</scope>
    <source>
        <strain evidence="9 10">NRRL 28638</strain>
    </source>
</reference>
<keyword evidence="2" id="KW-0519">Myristate</keyword>
<dbReference type="EMBL" id="KQ964672">
    <property type="protein sequence ID" value="KXN66966.1"/>
    <property type="molecule type" value="Genomic_DNA"/>
</dbReference>
<evidence type="ECO:0000256" key="6">
    <source>
        <dbReference type="ARBA" id="ARBA00023288"/>
    </source>
</evidence>
<dbReference type="PROSITE" id="PS50222">
    <property type="entry name" value="EF_HAND_2"/>
    <property type="match status" value="3"/>
</dbReference>
<dbReference type="OrthoDB" id="191686at2759"/>
<dbReference type="STRING" id="796925.A0A137NW20"/>
<dbReference type="GO" id="GO:0016301">
    <property type="term" value="F:kinase activity"/>
    <property type="evidence" value="ECO:0007669"/>
    <property type="project" value="UniProtKB-KW"/>
</dbReference>
<evidence type="ECO:0000256" key="5">
    <source>
        <dbReference type="ARBA" id="ARBA00022837"/>
    </source>
</evidence>
<keyword evidence="9" id="KW-0808">Transferase</keyword>
<feature type="domain" description="EF-hand" evidence="8">
    <location>
        <begin position="60"/>
        <end position="95"/>
    </location>
</feature>
<evidence type="ECO:0000256" key="4">
    <source>
        <dbReference type="ARBA" id="ARBA00022737"/>
    </source>
</evidence>
<sequence length="190" mass="22185">MGKQNSKLTQEQVTELQKITKFDKRELQNWYQNFINECPSGQLDRTDFKKIYKQFFPFGDPSTFADYAFNVFDDNKNGSIDFKEFIAAISITARGEIDEKLEWAFKLYDIDNDGYITREEMLKIVDAIYKMVDTIVNMPEDESTPELRVDKIFKSMDRNHDDKLTLAEFKEGAKKDPSILKALNIYDGLV</sequence>
<dbReference type="PANTHER" id="PTHR23055:SF178">
    <property type="entry name" value="NEUROCALCIN HOMOLOG"/>
    <property type="match status" value="1"/>
</dbReference>
<dbReference type="PANTHER" id="PTHR23055">
    <property type="entry name" value="CALCIUM BINDING PROTEINS"/>
    <property type="match status" value="1"/>
</dbReference>
<dbReference type="Pfam" id="PF13499">
    <property type="entry name" value="EF-hand_7"/>
    <property type="match status" value="1"/>
</dbReference>
<dbReference type="InterPro" id="IPR011992">
    <property type="entry name" value="EF-hand-dom_pair"/>
</dbReference>
<keyword evidence="4" id="KW-0677">Repeat</keyword>
<evidence type="ECO:0000256" key="3">
    <source>
        <dbReference type="ARBA" id="ARBA00022723"/>
    </source>
</evidence>
<organism evidence="9 10">
    <name type="scientific">Conidiobolus coronatus (strain ATCC 28846 / CBS 209.66 / NRRL 28638)</name>
    <name type="common">Delacroixia coronata</name>
    <dbReference type="NCBI Taxonomy" id="796925"/>
    <lineage>
        <taxon>Eukaryota</taxon>
        <taxon>Fungi</taxon>
        <taxon>Fungi incertae sedis</taxon>
        <taxon>Zoopagomycota</taxon>
        <taxon>Entomophthoromycotina</taxon>
        <taxon>Entomophthoromycetes</taxon>
        <taxon>Entomophthorales</taxon>
        <taxon>Ancylistaceae</taxon>
        <taxon>Conidiobolus</taxon>
    </lineage>
</organism>
<dbReference type="Gene3D" id="1.10.238.10">
    <property type="entry name" value="EF-hand"/>
    <property type="match status" value="1"/>
</dbReference>
<keyword evidence="10" id="KW-1185">Reference proteome</keyword>
<dbReference type="PROSITE" id="PS00018">
    <property type="entry name" value="EF_HAND_1"/>
    <property type="match status" value="3"/>
</dbReference>
<evidence type="ECO:0000256" key="1">
    <source>
        <dbReference type="ARBA" id="ARBA00006049"/>
    </source>
</evidence>
<accession>A0A137NW20</accession>
<keyword evidence="5" id="KW-0106">Calcium</keyword>
<dbReference type="OMA" id="EYVFNVF"/>
<evidence type="ECO:0000256" key="2">
    <source>
        <dbReference type="ARBA" id="ARBA00022707"/>
    </source>
</evidence>
<feature type="domain" description="EF-hand" evidence="8">
    <location>
        <begin position="144"/>
        <end position="179"/>
    </location>
</feature>
<dbReference type="GO" id="GO:0005509">
    <property type="term" value="F:calcium ion binding"/>
    <property type="evidence" value="ECO:0007669"/>
    <property type="project" value="InterPro"/>
</dbReference>
<dbReference type="CDD" id="cd00051">
    <property type="entry name" value="EFh"/>
    <property type="match status" value="2"/>
</dbReference>
<dbReference type="Proteomes" id="UP000070444">
    <property type="component" value="Unassembled WGS sequence"/>
</dbReference>
<dbReference type="FunFam" id="1.10.238.10:FF:000009">
    <property type="entry name" value="Visinin-like protein 1"/>
    <property type="match status" value="1"/>
</dbReference>
<gene>
    <name evidence="9" type="ORF">CONCODRAFT_43386</name>
</gene>
<dbReference type="InterPro" id="IPR018247">
    <property type="entry name" value="EF_Hand_1_Ca_BS"/>
</dbReference>
<dbReference type="SMART" id="SM00054">
    <property type="entry name" value="EFh"/>
    <property type="match status" value="3"/>
</dbReference>
<keyword evidence="3" id="KW-0479">Metal-binding</keyword>
<dbReference type="SUPFAM" id="SSF47473">
    <property type="entry name" value="EF-hand"/>
    <property type="match status" value="1"/>
</dbReference>
<feature type="domain" description="EF-hand" evidence="8">
    <location>
        <begin position="96"/>
        <end position="131"/>
    </location>
</feature>
<protein>
    <recommendedName>
        <fullName evidence="7">Calcium-binding protein NCS-1</fullName>
    </recommendedName>
</protein>
<dbReference type="AlphaFoldDB" id="A0A137NW20"/>
<name>A0A137NW20_CONC2</name>
<keyword evidence="6" id="KW-0449">Lipoprotein</keyword>
<dbReference type="InterPro" id="IPR002048">
    <property type="entry name" value="EF_hand_dom"/>
</dbReference>
<proteinExistence type="inferred from homology"/>
<evidence type="ECO:0000313" key="9">
    <source>
        <dbReference type="EMBL" id="KXN66966.1"/>
    </source>
</evidence>
<dbReference type="Pfam" id="PF00036">
    <property type="entry name" value="EF-hand_1"/>
    <property type="match status" value="1"/>
</dbReference>
<evidence type="ECO:0000313" key="10">
    <source>
        <dbReference type="Proteomes" id="UP000070444"/>
    </source>
</evidence>
<keyword evidence="9" id="KW-0418">Kinase</keyword>